<dbReference type="OMA" id="RIAWEVT"/>
<reference evidence="1" key="1">
    <citation type="submission" date="2025-08" db="UniProtKB">
        <authorList>
            <consortium name="RefSeq"/>
        </authorList>
    </citation>
    <scope>IDENTIFICATION</scope>
</reference>
<dbReference type="OrthoDB" id="1306040at2759"/>
<gene>
    <name evidence="1" type="primary">LOC107809367</name>
</gene>
<evidence type="ECO:0000313" key="1">
    <source>
        <dbReference type="RefSeq" id="XP_016489462.1"/>
    </source>
</evidence>
<dbReference type="AlphaFoldDB" id="A0A1S4BKV6"/>
<dbReference type="KEGG" id="nta:107809367"/>
<dbReference type="PANTHER" id="PTHR15140">
    <property type="entry name" value="TUBULIN-SPECIFIC CHAPERONE E"/>
    <property type="match status" value="1"/>
</dbReference>
<proteinExistence type="predicted"/>
<dbReference type="PaxDb" id="4097-A0A1S4BKV6"/>
<dbReference type="RefSeq" id="XP_016489462.1">
    <property type="nucleotide sequence ID" value="XM_016633976.1"/>
</dbReference>
<dbReference type="PANTHER" id="PTHR15140:SF45">
    <property type="entry name" value="LATE BLIGHT RESISTANCE PROTEIN HOMOLOG R1A-3"/>
    <property type="match status" value="1"/>
</dbReference>
<sequence>MTTISMLPKLNVLQLKNGAFRLRIAWEVTEMGFPELKFLLLEELNLVYWRAADDYFPCLDRAIIRNCRYLNEIPQGFTDSVTLQQIELHGCHPSLVTFAEQIQKEQLESLGSDMLKVYAFDTIRDRYINTEIMEKQ</sequence>
<name>A0A1S4BKV6_TOBAC</name>
<dbReference type="InterPro" id="IPR032675">
    <property type="entry name" value="LRR_dom_sf"/>
</dbReference>
<protein>
    <submittedName>
        <fullName evidence="1">Late blight resistance protein homolog R1A-3</fullName>
    </submittedName>
</protein>
<dbReference type="Gene3D" id="3.80.10.10">
    <property type="entry name" value="Ribonuclease Inhibitor"/>
    <property type="match status" value="1"/>
</dbReference>
<accession>A0A1S4BKV6</accession>
<organism evidence="1">
    <name type="scientific">Nicotiana tabacum</name>
    <name type="common">Common tobacco</name>
    <dbReference type="NCBI Taxonomy" id="4097"/>
    <lineage>
        <taxon>Eukaryota</taxon>
        <taxon>Viridiplantae</taxon>
        <taxon>Streptophyta</taxon>
        <taxon>Embryophyta</taxon>
        <taxon>Tracheophyta</taxon>
        <taxon>Spermatophyta</taxon>
        <taxon>Magnoliopsida</taxon>
        <taxon>eudicotyledons</taxon>
        <taxon>Gunneridae</taxon>
        <taxon>Pentapetalae</taxon>
        <taxon>asterids</taxon>
        <taxon>lamiids</taxon>
        <taxon>Solanales</taxon>
        <taxon>Solanaceae</taxon>
        <taxon>Nicotianoideae</taxon>
        <taxon>Nicotianeae</taxon>
        <taxon>Nicotiana</taxon>
    </lineage>
</organism>